<dbReference type="InterPro" id="IPR017853">
    <property type="entry name" value="GH"/>
</dbReference>
<evidence type="ECO:0000259" key="4">
    <source>
        <dbReference type="PROSITE" id="PS01124"/>
    </source>
</evidence>
<dbReference type="Gene3D" id="1.10.10.60">
    <property type="entry name" value="Homeodomain-like"/>
    <property type="match status" value="2"/>
</dbReference>
<name>R3WLE4_9ENTE</name>
<dbReference type="EMBL" id="AJAT01000017">
    <property type="protein sequence ID" value="EOL42695.1"/>
    <property type="molecule type" value="Genomic_DNA"/>
</dbReference>
<evidence type="ECO:0000313" key="6">
    <source>
        <dbReference type="Proteomes" id="UP000013785"/>
    </source>
</evidence>
<dbReference type="InterPro" id="IPR009057">
    <property type="entry name" value="Homeodomain-like_sf"/>
</dbReference>
<evidence type="ECO:0000256" key="1">
    <source>
        <dbReference type="ARBA" id="ARBA00023015"/>
    </source>
</evidence>
<dbReference type="STRING" id="154621.RV11_GL003019"/>
<dbReference type="eggNOG" id="COG3664">
    <property type="taxonomic scope" value="Bacteria"/>
</dbReference>
<dbReference type="OrthoDB" id="506156at2"/>
<dbReference type="PATRIC" id="fig|1158610.3.peg.3032"/>
<keyword evidence="2" id="KW-0238">DNA-binding</keyword>
<dbReference type="PANTHER" id="PTHR43280:SF2">
    <property type="entry name" value="HTH-TYPE TRANSCRIPTIONAL REGULATOR EXSA"/>
    <property type="match status" value="1"/>
</dbReference>
<dbReference type="Proteomes" id="UP000013785">
    <property type="component" value="Unassembled WGS sequence"/>
</dbReference>
<sequence length="776" mass="90739">MEKEDIGKISYKKLRGKEQLFAEEVTVLMVLKGTVLVEEKGENYSLEVGDIYLLNMNSFLTMQTTVYSSSTLVLLTFDSLFFASQFPKFYTTLFECHPGLSEKGKKEEIGTLRKKIAEVCLNEFSQTDEKRIQHTVGMTQLLLYFIQYFQKGPRQASIGIENQKLKQLLEYIEAHYYSGLTLKEVADVFYMSESTLSKYFKKETGEYFSEFIKKLQIRHSLPDLLYSKKSVEQIAQENGFNSGKIYREQFKRIFSMSPTDYRKERIKEQLKRHEHHSVMSIKKVNRKEIVVILYTFIQTTHEEYVSPNLSVRSKRLFIEPASEVKQKENPAIMIHIGSLGALNDRKVQQEIRQLKKQRMITHVSFYEMFEKMESMYFVAKQAQMNSYPLFSKLDTALAFIEEENLQVMFHLSLTSYQKERESMVYETFFAHIRNQFGEQELARWSIDVQFSPTAIHQSYSFYQELKEKVKQISSSVAVGVELTLSDPYDEVMAIQAFTELTHTLQNQFDFLTYTVEPNFVFQTEDESLTNLMTYHQYVQQKALFIHSLMKEAHIQVPIYLSEWNTLTGTTINMNGLFFRGALILQDILLIEELVDGLGFWINVEQFEKNKTHSSTKNEGLELFHFYSSRRPSFFCLSFAQRMKGTIIAQGDSYLLTQSGKNYQLLVWNSNYFDPHLSSEQAFLESQALRLDVTIQQLISGNYQIKQLELNRNSGALFYTYNEFQEAKMLDYETQEYVRTVTQPKIKVFDAVIHEQFTFYLTLDTNAVTLLELTAQL</sequence>
<dbReference type="Gene3D" id="3.20.20.80">
    <property type="entry name" value="Glycosidases"/>
    <property type="match status" value="1"/>
</dbReference>
<protein>
    <recommendedName>
        <fullName evidence="4">HTH araC/xylS-type domain-containing protein</fullName>
    </recommendedName>
</protein>
<gene>
    <name evidence="5" type="ORF">UC3_03048</name>
</gene>
<dbReference type="AlphaFoldDB" id="R3WLE4"/>
<dbReference type="Gene3D" id="2.60.40.1500">
    <property type="entry name" value="Glycosyl hydrolase domain, family 39"/>
    <property type="match status" value="1"/>
</dbReference>
<comment type="caution">
    <text evidence="5">The sequence shown here is derived from an EMBL/GenBank/DDBJ whole genome shotgun (WGS) entry which is preliminary data.</text>
</comment>
<proteinExistence type="predicted"/>
<organism evidence="5 6">
    <name type="scientific">Enterococcus phoeniculicola ATCC BAA-412</name>
    <dbReference type="NCBI Taxonomy" id="1158610"/>
    <lineage>
        <taxon>Bacteria</taxon>
        <taxon>Bacillati</taxon>
        <taxon>Bacillota</taxon>
        <taxon>Bacilli</taxon>
        <taxon>Lactobacillales</taxon>
        <taxon>Enterococcaceae</taxon>
        <taxon>Enterococcus</taxon>
    </lineage>
</organism>
<dbReference type="InterPro" id="IPR018060">
    <property type="entry name" value="HTH_AraC"/>
</dbReference>
<dbReference type="eggNOG" id="COG2207">
    <property type="taxonomic scope" value="Bacteria"/>
</dbReference>
<evidence type="ECO:0000256" key="3">
    <source>
        <dbReference type="ARBA" id="ARBA00023163"/>
    </source>
</evidence>
<dbReference type="PROSITE" id="PS00041">
    <property type="entry name" value="HTH_ARAC_FAMILY_1"/>
    <property type="match status" value="1"/>
</dbReference>
<evidence type="ECO:0000313" key="5">
    <source>
        <dbReference type="EMBL" id="EOL42695.1"/>
    </source>
</evidence>
<dbReference type="GO" id="GO:0003700">
    <property type="term" value="F:DNA-binding transcription factor activity"/>
    <property type="evidence" value="ECO:0007669"/>
    <property type="project" value="InterPro"/>
</dbReference>
<dbReference type="GO" id="GO:0043565">
    <property type="term" value="F:sequence-specific DNA binding"/>
    <property type="evidence" value="ECO:0007669"/>
    <property type="project" value="InterPro"/>
</dbReference>
<feature type="domain" description="HTH araC/xylS-type" evidence="4">
    <location>
        <begin position="166"/>
        <end position="264"/>
    </location>
</feature>
<dbReference type="SUPFAM" id="SSF51011">
    <property type="entry name" value="Glycosyl hydrolase domain"/>
    <property type="match status" value="1"/>
</dbReference>
<dbReference type="InterPro" id="IPR018062">
    <property type="entry name" value="HTH_AraC-typ_CS"/>
</dbReference>
<evidence type="ECO:0000256" key="2">
    <source>
        <dbReference type="ARBA" id="ARBA00023125"/>
    </source>
</evidence>
<keyword evidence="3" id="KW-0804">Transcription</keyword>
<accession>R3WLE4</accession>
<dbReference type="PANTHER" id="PTHR43280">
    <property type="entry name" value="ARAC-FAMILY TRANSCRIPTIONAL REGULATOR"/>
    <property type="match status" value="1"/>
</dbReference>
<keyword evidence="6" id="KW-1185">Reference proteome</keyword>
<dbReference type="RefSeq" id="WP_010769682.1">
    <property type="nucleotide sequence ID" value="NZ_ASWE01000001.1"/>
</dbReference>
<dbReference type="HOGENOM" id="CLU_017624_1_0_9"/>
<reference evidence="5 6" key="1">
    <citation type="submission" date="2013-02" db="EMBL/GenBank/DDBJ databases">
        <title>The Genome Sequence of Enterococcus phoeniculicola BAA-412.</title>
        <authorList>
            <consortium name="The Broad Institute Genome Sequencing Platform"/>
            <consortium name="The Broad Institute Genome Sequencing Center for Infectious Disease"/>
            <person name="Earl A.M."/>
            <person name="Gilmore M.S."/>
            <person name="Lebreton F."/>
            <person name="Walker B."/>
            <person name="Young S.K."/>
            <person name="Zeng Q."/>
            <person name="Gargeya S."/>
            <person name="Fitzgerald M."/>
            <person name="Haas B."/>
            <person name="Abouelleil A."/>
            <person name="Alvarado L."/>
            <person name="Arachchi H.M."/>
            <person name="Berlin A.M."/>
            <person name="Chapman S.B."/>
            <person name="Dewar J."/>
            <person name="Goldberg J."/>
            <person name="Griggs A."/>
            <person name="Gujja S."/>
            <person name="Hansen M."/>
            <person name="Howarth C."/>
            <person name="Imamovic A."/>
            <person name="Larimer J."/>
            <person name="McCowan C."/>
            <person name="Murphy C."/>
            <person name="Neiman D."/>
            <person name="Pearson M."/>
            <person name="Priest M."/>
            <person name="Roberts A."/>
            <person name="Saif S."/>
            <person name="Shea T."/>
            <person name="Sisk P."/>
            <person name="Sykes S."/>
            <person name="Wortman J."/>
            <person name="Nusbaum C."/>
            <person name="Birren B."/>
        </authorList>
    </citation>
    <scope>NUCLEOTIDE SEQUENCE [LARGE SCALE GENOMIC DNA]</scope>
    <source>
        <strain evidence="5 6">ATCC BAA-412</strain>
    </source>
</reference>
<dbReference type="PROSITE" id="PS01124">
    <property type="entry name" value="HTH_ARAC_FAMILY_2"/>
    <property type="match status" value="1"/>
</dbReference>
<dbReference type="SUPFAM" id="SSF51445">
    <property type="entry name" value="(Trans)glycosidases"/>
    <property type="match status" value="1"/>
</dbReference>
<dbReference type="Pfam" id="PF12833">
    <property type="entry name" value="HTH_18"/>
    <property type="match status" value="1"/>
</dbReference>
<keyword evidence="1" id="KW-0805">Transcription regulation</keyword>
<dbReference type="SUPFAM" id="SSF46689">
    <property type="entry name" value="Homeodomain-like"/>
    <property type="match status" value="2"/>
</dbReference>
<dbReference type="SMART" id="SM00342">
    <property type="entry name" value="HTH_ARAC"/>
    <property type="match status" value="1"/>
</dbReference>